<feature type="coiled-coil region" evidence="1">
    <location>
        <begin position="1465"/>
        <end position="1544"/>
    </location>
</feature>
<feature type="region of interest" description="Disordered" evidence="2">
    <location>
        <begin position="1405"/>
        <end position="1426"/>
    </location>
</feature>
<organism evidence="4 5">
    <name type="scientific">Lasallia pustulata</name>
    <dbReference type="NCBI Taxonomy" id="136370"/>
    <lineage>
        <taxon>Eukaryota</taxon>
        <taxon>Fungi</taxon>
        <taxon>Dikarya</taxon>
        <taxon>Ascomycota</taxon>
        <taxon>Pezizomycotina</taxon>
        <taxon>Lecanoromycetes</taxon>
        <taxon>OSLEUM clade</taxon>
        <taxon>Umbilicariomycetidae</taxon>
        <taxon>Umbilicariales</taxon>
        <taxon>Umbilicariaceae</taxon>
        <taxon>Lasallia</taxon>
    </lineage>
</organism>
<dbReference type="SUPFAM" id="SSF48065">
    <property type="entry name" value="DBL homology domain (DH-domain)"/>
    <property type="match status" value="1"/>
</dbReference>
<feature type="region of interest" description="Disordered" evidence="2">
    <location>
        <begin position="1095"/>
        <end position="1213"/>
    </location>
</feature>
<evidence type="ECO:0000313" key="4">
    <source>
        <dbReference type="EMBL" id="SLM36493.1"/>
    </source>
</evidence>
<evidence type="ECO:0000256" key="1">
    <source>
        <dbReference type="SAM" id="Coils"/>
    </source>
</evidence>
<feature type="region of interest" description="Disordered" evidence="2">
    <location>
        <begin position="1250"/>
        <end position="1302"/>
    </location>
</feature>
<feature type="compositionally biased region" description="Pro residues" evidence="2">
    <location>
        <begin position="1411"/>
        <end position="1423"/>
    </location>
</feature>
<dbReference type="SMART" id="SM00325">
    <property type="entry name" value="RhoGEF"/>
    <property type="match status" value="1"/>
</dbReference>
<dbReference type="Proteomes" id="UP000192927">
    <property type="component" value="Unassembled WGS sequence"/>
</dbReference>
<feature type="compositionally biased region" description="Polar residues" evidence="2">
    <location>
        <begin position="1095"/>
        <end position="1106"/>
    </location>
</feature>
<dbReference type="InterPro" id="IPR021895">
    <property type="entry name" value="Bud3_N"/>
</dbReference>
<dbReference type="Pfam" id="PF12015">
    <property type="entry name" value="Bud3_N"/>
    <property type="match status" value="1"/>
</dbReference>
<dbReference type="Gene3D" id="1.20.900.10">
    <property type="entry name" value="Dbl homology (DH) domain"/>
    <property type="match status" value="1"/>
</dbReference>
<dbReference type="InterPro" id="IPR000219">
    <property type="entry name" value="DH_dom"/>
</dbReference>
<accession>A0A1W5D030</accession>
<dbReference type="GO" id="GO:0005085">
    <property type="term" value="F:guanyl-nucleotide exchange factor activity"/>
    <property type="evidence" value="ECO:0007669"/>
    <property type="project" value="InterPro"/>
</dbReference>
<feature type="region of interest" description="Disordered" evidence="2">
    <location>
        <begin position="221"/>
        <end position="243"/>
    </location>
</feature>
<dbReference type="PANTHER" id="PTHR22834:SF21">
    <property type="entry name" value="GUANYL NUCLEOTIDE EXCHANGE FACTOR, PUTATIVE (AFU_ORTHOLOGUE AFUA_5G11890)-RELATED"/>
    <property type="match status" value="1"/>
</dbReference>
<feature type="compositionally biased region" description="Low complexity" evidence="2">
    <location>
        <begin position="1152"/>
        <end position="1161"/>
    </location>
</feature>
<proteinExistence type="predicted"/>
<feature type="compositionally biased region" description="Polar residues" evidence="2">
    <location>
        <begin position="1200"/>
        <end position="1209"/>
    </location>
</feature>
<feature type="region of interest" description="Disordered" evidence="2">
    <location>
        <begin position="833"/>
        <end position="853"/>
    </location>
</feature>
<feature type="region of interest" description="Disordered" evidence="2">
    <location>
        <begin position="1323"/>
        <end position="1376"/>
    </location>
</feature>
<dbReference type="GO" id="GO:0032955">
    <property type="term" value="P:regulation of division septum assembly"/>
    <property type="evidence" value="ECO:0007669"/>
    <property type="project" value="TreeGrafter"/>
</dbReference>
<dbReference type="GO" id="GO:0031991">
    <property type="term" value="P:regulation of actomyosin contractile ring contraction"/>
    <property type="evidence" value="ECO:0007669"/>
    <property type="project" value="TreeGrafter"/>
</dbReference>
<dbReference type="EMBL" id="FWEW01001088">
    <property type="protein sequence ID" value="SLM36493.1"/>
    <property type="molecule type" value="Genomic_DNA"/>
</dbReference>
<feature type="compositionally biased region" description="Polar residues" evidence="2">
    <location>
        <begin position="1288"/>
        <end position="1298"/>
    </location>
</feature>
<evidence type="ECO:0000313" key="5">
    <source>
        <dbReference type="Proteomes" id="UP000192927"/>
    </source>
</evidence>
<keyword evidence="1" id="KW-0175">Coiled coil</keyword>
<evidence type="ECO:0000259" key="3">
    <source>
        <dbReference type="PROSITE" id="PS50010"/>
    </source>
</evidence>
<dbReference type="Pfam" id="PF00621">
    <property type="entry name" value="RhoGEF"/>
    <property type="match status" value="1"/>
</dbReference>
<feature type="region of interest" description="Disordered" evidence="2">
    <location>
        <begin position="542"/>
        <end position="566"/>
    </location>
</feature>
<keyword evidence="5" id="KW-1185">Reference proteome</keyword>
<dbReference type="PANTHER" id="PTHR22834">
    <property type="entry name" value="NUCLEAR FUSION PROTEIN FUS2"/>
    <property type="match status" value="1"/>
</dbReference>
<dbReference type="InterPro" id="IPR051492">
    <property type="entry name" value="Dynamin-Rho_GEF"/>
</dbReference>
<dbReference type="InterPro" id="IPR057454">
    <property type="entry name" value="Bud3_C"/>
</dbReference>
<dbReference type="Pfam" id="PF25351">
    <property type="entry name" value="PH_BUD3_C"/>
    <property type="match status" value="1"/>
</dbReference>
<evidence type="ECO:0000256" key="2">
    <source>
        <dbReference type="SAM" id="MobiDB-lite"/>
    </source>
</evidence>
<reference evidence="5" key="1">
    <citation type="submission" date="2017-03" db="EMBL/GenBank/DDBJ databases">
        <authorList>
            <person name="Sharma R."/>
            <person name="Thines M."/>
        </authorList>
    </citation>
    <scope>NUCLEOTIDE SEQUENCE [LARGE SCALE GENOMIC DNA]</scope>
</reference>
<feature type="domain" description="DH" evidence="3">
    <location>
        <begin position="246"/>
        <end position="464"/>
    </location>
</feature>
<dbReference type="GO" id="GO:0005737">
    <property type="term" value="C:cytoplasm"/>
    <property type="evidence" value="ECO:0007669"/>
    <property type="project" value="TreeGrafter"/>
</dbReference>
<name>A0A1W5D030_9LECA</name>
<protein>
    <recommendedName>
        <fullName evidence="3">DH domain-containing protein</fullName>
    </recommendedName>
</protein>
<dbReference type="InterPro" id="IPR035899">
    <property type="entry name" value="DBL_dom_sf"/>
</dbReference>
<dbReference type="PROSITE" id="PS50010">
    <property type="entry name" value="DH_2"/>
    <property type="match status" value="1"/>
</dbReference>
<sequence length="1548" mass="169971">MVVISTAPPALSPDLLTLYYTTDKELGNLPVLIFHGPSTTTNSTLNTSRIQAHIYTIAGFQSYPRLTISPSSPLYAAVNHLPSEKQGDEVCRGLAVSLLKYFAELPAVVKSSLVELAGFERSDGAPAMFDEMHAGDLAARMVKVENCAEVIASITTALSETLVSWVDLDVILPPNSTIRDLPRTGSEDEIFYDDGNSSLGRFGVYAPLVKLLGSPTFLPTSKIRRAPSRPTPLGKSKSLRKGQKESLRREMCELLDTEERYVAKLHDLVNKVALDFLPKAENKTCATTSPSERAMERLFPSSLTQILDINTSFLAAIRTSLDETEDQAIRDIQASTDVLVPREYTGAESRKPDNIGATEFAKVLIEWLPKFTGPYQDYLRSSSELSRILNDFLRDSASRFSRQIQEIGEQRLRSMLIEPVQRLPRYSLFIDNMVNLLPAAHQAVINLLKARDVIADICSLDHESTGYTTKVTTCLSRLISGWPSSLRARGRLITAVDVAELSPPYGISSTIGQGQASMLLLFANCMVVVRKNQGSTMSARGVLAEVDRPDPSTGATSGNAKPDQPPGLSFSSCFDLRVLRFAESQGGRLIWMTCTEQISSTASRHTCVGHGFPFVKAYLLLGTYQGKAARWSEEISRARIEGRFSEDLRESYKWALHSIHSPAGDLRILAAIFDGDSERTEDATRALGRVRVIVKEATDTRPASPNLRNIDITACITLLGPGRYQLDFTGFNDEGYMDNVTDQNFLAVFAKRLGDLLRLQNQIRNPLLTSAFIACHQKILQALPLRVENEEPRYRSSRPVSPVKMISNFLGGTSTRDMNTLPSQRTALPVMKAIPSIPPPTPIPSRNMSRVNKDKSQNDSKVSLVAICDSPAQKDPLLSLEDTFNTYIVALRSRRGNVVGRVLRGRAGADERLVNELYNVLLEDASRVQAAAEVSVDVLFVAFEKFLNKAWTASMGPILTAQILRDIQSRSDTVKSTDFLEYFRILLADMNPQNRRAFTALVKLLSELLDASGNDGDRGALIATFAEALVLEGNPHEYITLLDRLVDDFDRLFDGNLTCYNWSASADMCIDSAPTKSAGTTSDSATDSLRRARSINTGSLSSNASSLRKKFGFGTPSRENSKLESDSKVGSVWRTLSKTTKHPSDGESQPPSLSKASLLRSKSTDIDVRGGGPARPSSRDRPNTLVAFGPEETLARPGSGHTNPSTLSSIGEFVPIGTPNLLKKKRRSSLSDLKGVYGFGGTATWSSVDIRKPKLPEKPTGQISMSPRIPSPTRQENGSRAAGYSPQRFGSPSRQVGSPSVPIVSPLTERAINRKCDGIVVTTLSPKRRTESQSGIPMLKGDSRSITSPPTSPTKKPPPSPQKMRMQSPQKLRDRLQNEQKVIGQVETSLQAELKKIGDEMSALRIQQHQQPPPAPSSPPRSPARPNHIRALSARLTALETKLASHTIDFTTRTTALQKDLDSSLAVSEKKAKKLDELYRDANAENEALYERFNDELGKVLKAVKGGQGVEELKERLREAQEDAGRVRRENARLKREVAGLRGQIKGE</sequence>
<feature type="compositionally biased region" description="Pro residues" evidence="2">
    <location>
        <begin position="1350"/>
        <end position="1361"/>
    </location>
</feature>